<dbReference type="Proteomes" id="UP000516305">
    <property type="component" value="Chromosome"/>
</dbReference>
<keyword evidence="3 5" id="KW-0378">Hydrolase</keyword>
<sequence length="255" mass="28899">MPMIDTHTHIYLKQFSEDREALLQRAFEAGVQELFLPNIDKESVAALKSLAADHDHIYPMMGLHPSHVKADYEEELAVVWEELASDTHYYAVGEIGIDLYWDKTFLKEQQIAFDQQISKAKEMALPIVIHCRDAFDETFEVLESHRGDDLFGIFHCFTGNLEQAHQALSLNLKLGIGGVVTFKNGGLDKVVAELQTEDLVLETDAPFLAPMPYRGKRNEPAYLSYIAQKIADLHQRPLEEVDAITTANARKIFQL</sequence>
<name>A0A7H0VJX4_9FLAO</name>
<protein>
    <submittedName>
        <fullName evidence="5">TatD family hydrolase</fullName>
    </submittedName>
</protein>
<accession>A0A7H0VJX4</accession>
<evidence type="ECO:0000313" key="6">
    <source>
        <dbReference type="Proteomes" id="UP000516305"/>
    </source>
</evidence>
<dbReference type="GO" id="GO:0016788">
    <property type="term" value="F:hydrolase activity, acting on ester bonds"/>
    <property type="evidence" value="ECO:0007669"/>
    <property type="project" value="InterPro"/>
</dbReference>
<feature type="binding site" evidence="4">
    <location>
        <position position="155"/>
    </location>
    <ligand>
        <name>a divalent metal cation</name>
        <dbReference type="ChEBI" id="CHEBI:60240"/>
        <label>2</label>
    </ligand>
</feature>
<dbReference type="GO" id="GO:0005829">
    <property type="term" value="C:cytosol"/>
    <property type="evidence" value="ECO:0007669"/>
    <property type="project" value="TreeGrafter"/>
</dbReference>
<dbReference type="SUPFAM" id="SSF51556">
    <property type="entry name" value="Metallo-dependent hydrolases"/>
    <property type="match status" value="1"/>
</dbReference>
<proteinExistence type="inferred from homology"/>
<dbReference type="GO" id="GO:0004536">
    <property type="term" value="F:DNA nuclease activity"/>
    <property type="evidence" value="ECO:0007669"/>
    <property type="project" value="InterPro"/>
</dbReference>
<dbReference type="InterPro" id="IPR015991">
    <property type="entry name" value="TatD/YcfH-like"/>
</dbReference>
<dbReference type="AlphaFoldDB" id="A0A7H0VJX4"/>
<dbReference type="Pfam" id="PF01026">
    <property type="entry name" value="TatD_DNase"/>
    <property type="match status" value="1"/>
</dbReference>
<dbReference type="CDD" id="cd01310">
    <property type="entry name" value="TatD_DNAse"/>
    <property type="match status" value="1"/>
</dbReference>
<dbReference type="InterPro" id="IPR032466">
    <property type="entry name" value="Metal_Hydrolase"/>
</dbReference>
<feature type="binding site" evidence="4">
    <location>
        <position position="130"/>
    </location>
    <ligand>
        <name>a divalent metal cation</name>
        <dbReference type="ChEBI" id="CHEBI:60240"/>
        <label>2</label>
    </ligand>
</feature>
<evidence type="ECO:0000256" key="4">
    <source>
        <dbReference type="PIRSR" id="PIRSR005902-1"/>
    </source>
</evidence>
<dbReference type="EMBL" id="CP060139">
    <property type="protein sequence ID" value="QNR26022.1"/>
    <property type="molecule type" value="Genomic_DNA"/>
</dbReference>
<feature type="binding site" evidence="4">
    <location>
        <position position="9"/>
    </location>
    <ligand>
        <name>a divalent metal cation</name>
        <dbReference type="ChEBI" id="CHEBI:60240"/>
        <label>1</label>
    </ligand>
</feature>
<dbReference type="PIRSF" id="PIRSF005902">
    <property type="entry name" value="DNase_TatD"/>
    <property type="match status" value="1"/>
</dbReference>
<dbReference type="KEGG" id="chyd:H4K34_06705"/>
<dbReference type="InterPro" id="IPR018228">
    <property type="entry name" value="DNase_TatD-rel_CS"/>
</dbReference>
<evidence type="ECO:0000256" key="2">
    <source>
        <dbReference type="ARBA" id="ARBA00022723"/>
    </source>
</evidence>
<feature type="binding site" evidence="4">
    <location>
        <position position="7"/>
    </location>
    <ligand>
        <name>a divalent metal cation</name>
        <dbReference type="ChEBI" id="CHEBI:60240"/>
        <label>1</label>
    </ligand>
</feature>
<evidence type="ECO:0000313" key="5">
    <source>
        <dbReference type="EMBL" id="QNR26022.1"/>
    </source>
</evidence>
<evidence type="ECO:0000256" key="1">
    <source>
        <dbReference type="ARBA" id="ARBA00009275"/>
    </source>
</evidence>
<keyword evidence="6" id="KW-1185">Reference proteome</keyword>
<dbReference type="InterPro" id="IPR001130">
    <property type="entry name" value="TatD-like"/>
</dbReference>
<feature type="binding site" evidence="4">
    <location>
        <position position="94"/>
    </location>
    <ligand>
        <name>a divalent metal cation</name>
        <dbReference type="ChEBI" id="CHEBI:60240"/>
        <label>1</label>
    </ligand>
</feature>
<dbReference type="PANTHER" id="PTHR46124:SF4">
    <property type="entry name" value="HYDROLASE TATD"/>
    <property type="match status" value="1"/>
</dbReference>
<comment type="similarity">
    <text evidence="1">Belongs to the metallo-dependent hydrolases superfamily. TatD-type hydrolase family.</text>
</comment>
<gene>
    <name evidence="5" type="ORF">H4K34_06705</name>
</gene>
<dbReference type="PANTHER" id="PTHR46124">
    <property type="entry name" value="D-AMINOACYL-TRNA DEACYLASE"/>
    <property type="match status" value="1"/>
</dbReference>
<dbReference type="NCBIfam" id="TIGR00010">
    <property type="entry name" value="YchF/TatD family DNA exonuclease"/>
    <property type="match status" value="1"/>
</dbReference>
<dbReference type="Gene3D" id="3.20.20.140">
    <property type="entry name" value="Metal-dependent hydrolases"/>
    <property type="match status" value="1"/>
</dbReference>
<feature type="binding site" evidence="4">
    <location>
        <position position="204"/>
    </location>
    <ligand>
        <name>a divalent metal cation</name>
        <dbReference type="ChEBI" id="CHEBI:60240"/>
        <label>1</label>
    </ligand>
</feature>
<organism evidence="5 6">
    <name type="scientific">Croceimicrobium hydrocarbonivorans</name>
    <dbReference type="NCBI Taxonomy" id="2761580"/>
    <lineage>
        <taxon>Bacteria</taxon>
        <taxon>Pseudomonadati</taxon>
        <taxon>Bacteroidota</taxon>
        <taxon>Flavobacteriia</taxon>
        <taxon>Flavobacteriales</taxon>
        <taxon>Owenweeksiaceae</taxon>
        <taxon>Croceimicrobium</taxon>
    </lineage>
</organism>
<keyword evidence="2 4" id="KW-0479">Metal-binding</keyword>
<dbReference type="FunFam" id="3.20.20.140:FF:000005">
    <property type="entry name" value="TatD family hydrolase"/>
    <property type="match status" value="1"/>
</dbReference>
<reference evidence="5 6" key="1">
    <citation type="submission" date="2020-08" db="EMBL/GenBank/DDBJ databases">
        <title>Croceimicrobium hydrocarbonivorans gen. nov., sp. nov., a novel marine bacterium isolated from a bacterial consortium that degrades polyethylene terephthalate.</title>
        <authorList>
            <person name="Liu R."/>
        </authorList>
    </citation>
    <scope>NUCLEOTIDE SEQUENCE [LARGE SCALE GENOMIC DNA]</scope>
    <source>
        <strain evidence="5 6">A20-9</strain>
    </source>
</reference>
<dbReference type="GO" id="GO:0046872">
    <property type="term" value="F:metal ion binding"/>
    <property type="evidence" value="ECO:0007669"/>
    <property type="project" value="UniProtKB-KW"/>
</dbReference>
<evidence type="ECO:0000256" key="3">
    <source>
        <dbReference type="ARBA" id="ARBA00022801"/>
    </source>
</evidence>
<dbReference type="PROSITE" id="PS01090">
    <property type="entry name" value="TATD_2"/>
    <property type="match status" value="1"/>
</dbReference>